<gene>
    <name evidence="2" type="ORF">AALB_4105</name>
</gene>
<evidence type="ECO:0008006" key="4">
    <source>
        <dbReference type="Google" id="ProtNLM"/>
    </source>
</evidence>
<feature type="signal peptide" evidence="1">
    <location>
        <begin position="1"/>
        <end position="21"/>
    </location>
</feature>
<protein>
    <recommendedName>
        <fullName evidence="4">DUF4397 domain-containing protein</fullName>
    </recommendedName>
</protein>
<evidence type="ECO:0000256" key="1">
    <source>
        <dbReference type="SAM" id="SignalP"/>
    </source>
</evidence>
<feature type="chain" id="PRO_5004478875" description="DUF4397 domain-containing protein" evidence="1">
    <location>
        <begin position="22"/>
        <end position="282"/>
    </location>
</feature>
<dbReference type="AlphaFoldDB" id="R9PRU5"/>
<sequence>MFKGRKIKLAMAFLVSFSLFGCGGDGSVALDGSNSTADENNASTIPTSAAFLNLYINPYDAEYSLPLDLYYSYVNTPSSLIGEGVAYANHNGEFVNFDSWEEDISSKSVVFTAYDSNAGTIVGQAGSTFTISSNSRNWIYAYGYIGSNKGLRLAKVPFQGSRPSNVSVNVRLLNVYSYADYEGPLDFYMTKEDGGELVLVASSVAVGEYSSAINVPAHPYSNQFAVVPAGDSLPADPETALFYTDFNDGVGLNGGNNYIMLPVLQPTGKQLLPQLEFVIEKT</sequence>
<comment type="caution">
    <text evidence="2">The sequence shown here is derived from an EMBL/GenBank/DDBJ whole genome shotgun (WGS) entry which is preliminary data.</text>
</comment>
<evidence type="ECO:0000313" key="3">
    <source>
        <dbReference type="Proteomes" id="UP000014461"/>
    </source>
</evidence>
<dbReference type="PROSITE" id="PS51257">
    <property type="entry name" value="PROKAR_LIPOPROTEIN"/>
    <property type="match status" value="1"/>
</dbReference>
<proteinExistence type="predicted"/>
<keyword evidence="3" id="KW-1185">Reference proteome</keyword>
<keyword evidence="1" id="KW-0732">Signal</keyword>
<reference evidence="2" key="1">
    <citation type="journal article" date="2013" name="Genome Announc.">
        <title>Draft Genome Sequence of Agarivorans albus Strain MKT 106T, an Agarolytic Marine Bacterium.</title>
        <authorList>
            <person name="Yasuike M."/>
            <person name="Nakamura Y."/>
            <person name="Kai W."/>
            <person name="Fujiwara A."/>
            <person name="Fukui Y."/>
            <person name="Satomi M."/>
            <person name="Sano M."/>
        </authorList>
    </citation>
    <scope>NUCLEOTIDE SEQUENCE [LARGE SCALE GENOMIC DNA]</scope>
</reference>
<dbReference type="OrthoDB" id="9848079at2"/>
<organism evidence="2 3">
    <name type="scientific">Agarivorans albus MKT 106</name>
    <dbReference type="NCBI Taxonomy" id="1331007"/>
    <lineage>
        <taxon>Bacteria</taxon>
        <taxon>Pseudomonadati</taxon>
        <taxon>Pseudomonadota</taxon>
        <taxon>Gammaproteobacteria</taxon>
        <taxon>Alteromonadales</taxon>
        <taxon>Alteromonadaceae</taxon>
        <taxon>Agarivorans</taxon>
    </lineage>
</organism>
<accession>R9PRU5</accession>
<dbReference type="EMBL" id="BARX01000040">
    <property type="protein sequence ID" value="GAD04025.1"/>
    <property type="molecule type" value="Genomic_DNA"/>
</dbReference>
<evidence type="ECO:0000313" key="2">
    <source>
        <dbReference type="EMBL" id="GAD04025.1"/>
    </source>
</evidence>
<dbReference type="RefSeq" id="WP_016403792.1">
    <property type="nucleotide sequence ID" value="NZ_BARX01000040.1"/>
</dbReference>
<name>R9PRU5_AGAAL</name>
<dbReference type="Proteomes" id="UP000014461">
    <property type="component" value="Unassembled WGS sequence"/>
</dbReference>